<reference evidence="2" key="1">
    <citation type="submission" date="2020-11" db="EMBL/GenBank/DDBJ databases">
        <authorList>
            <consortium name="DOE Joint Genome Institute"/>
            <person name="Ahrendt S."/>
            <person name="Riley R."/>
            <person name="Andreopoulos W."/>
            <person name="LaButti K."/>
            <person name="Pangilinan J."/>
            <person name="Ruiz-duenas F.J."/>
            <person name="Barrasa J.M."/>
            <person name="Sanchez-Garcia M."/>
            <person name="Camarero S."/>
            <person name="Miyauchi S."/>
            <person name="Serrano A."/>
            <person name="Linde D."/>
            <person name="Babiker R."/>
            <person name="Drula E."/>
            <person name="Ayuso-Fernandez I."/>
            <person name="Pacheco R."/>
            <person name="Padilla G."/>
            <person name="Ferreira P."/>
            <person name="Barriuso J."/>
            <person name="Kellner H."/>
            <person name="Castanera R."/>
            <person name="Alfaro M."/>
            <person name="Ramirez L."/>
            <person name="Pisabarro A.G."/>
            <person name="Kuo A."/>
            <person name="Tritt A."/>
            <person name="Lipzen A."/>
            <person name="He G."/>
            <person name="Yan M."/>
            <person name="Ng V."/>
            <person name="Cullen D."/>
            <person name="Martin F."/>
            <person name="Rosso M.-N."/>
            <person name="Henrissat B."/>
            <person name="Hibbett D."/>
            <person name="Martinez A.T."/>
            <person name="Grigoriev I.V."/>
        </authorList>
    </citation>
    <scope>NUCLEOTIDE SEQUENCE</scope>
    <source>
        <strain evidence="2">AH 44721</strain>
    </source>
</reference>
<comment type="caution">
    <text evidence="2">The sequence shown here is derived from an EMBL/GenBank/DDBJ whole genome shotgun (WGS) entry which is preliminary data.</text>
</comment>
<keyword evidence="1" id="KW-1133">Transmembrane helix</keyword>
<gene>
    <name evidence="2" type="ORF">CPB84DRAFT_1520528</name>
</gene>
<organism evidence="2 3">
    <name type="scientific">Gymnopilus junonius</name>
    <name type="common">Spectacular rustgill mushroom</name>
    <name type="synonym">Gymnopilus spectabilis subsp. junonius</name>
    <dbReference type="NCBI Taxonomy" id="109634"/>
    <lineage>
        <taxon>Eukaryota</taxon>
        <taxon>Fungi</taxon>
        <taxon>Dikarya</taxon>
        <taxon>Basidiomycota</taxon>
        <taxon>Agaricomycotina</taxon>
        <taxon>Agaricomycetes</taxon>
        <taxon>Agaricomycetidae</taxon>
        <taxon>Agaricales</taxon>
        <taxon>Agaricineae</taxon>
        <taxon>Hymenogastraceae</taxon>
        <taxon>Gymnopilus</taxon>
    </lineage>
</organism>
<evidence type="ECO:0000256" key="1">
    <source>
        <dbReference type="SAM" id="Phobius"/>
    </source>
</evidence>
<evidence type="ECO:0000313" key="3">
    <source>
        <dbReference type="Proteomes" id="UP000724874"/>
    </source>
</evidence>
<keyword evidence="3" id="KW-1185">Reference proteome</keyword>
<proteinExistence type="predicted"/>
<dbReference type="EMBL" id="JADNYJ010000090">
    <property type="protein sequence ID" value="KAF8887444.1"/>
    <property type="molecule type" value="Genomic_DNA"/>
</dbReference>
<protein>
    <submittedName>
        <fullName evidence="2">Uncharacterized protein</fullName>
    </submittedName>
</protein>
<keyword evidence="1" id="KW-0472">Membrane</keyword>
<dbReference type="Proteomes" id="UP000724874">
    <property type="component" value="Unassembled WGS sequence"/>
</dbReference>
<name>A0A9P5TK51_GYMJU</name>
<sequence length="91" mass="10678">MSDEFTKYLSLDWASPTFRLHLNLQIQPAFVIHILLCAFTVPNLLTSVHLIILRFFLTMHSILFLAFPFPFPLLRVSSYFRITSNHLLRTI</sequence>
<dbReference type="AlphaFoldDB" id="A0A9P5TK51"/>
<accession>A0A9P5TK51</accession>
<feature type="transmembrane region" description="Helical" evidence="1">
    <location>
        <begin position="51"/>
        <end position="71"/>
    </location>
</feature>
<keyword evidence="1" id="KW-0812">Transmembrane</keyword>
<evidence type="ECO:0000313" key="2">
    <source>
        <dbReference type="EMBL" id="KAF8887444.1"/>
    </source>
</evidence>